<evidence type="ECO:0000256" key="3">
    <source>
        <dbReference type="SAM" id="MobiDB-lite"/>
    </source>
</evidence>
<dbReference type="InterPro" id="IPR018337">
    <property type="entry name" value="Cell_wall/Cho-bd_repeat"/>
</dbReference>
<feature type="compositionally biased region" description="Basic and acidic residues" evidence="3">
    <location>
        <begin position="153"/>
        <end position="166"/>
    </location>
</feature>
<evidence type="ECO:0000256" key="1">
    <source>
        <dbReference type="ARBA" id="ARBA00022737"/>
    </source>
</evidence>
<gene>
    <name evidence="5" type="ORF">RZO55_10375</name>
</gene>
<dbReference type="InterPro" id="IPR046240">
    <property type="entry name" value="DUF6273"/>
</dbReference>
<sequence>MDDRWRYETDHLYANSTWKLIENAWFYFDENGYMATGWKQIAGKWYFMNPISDGTKGKMLTGWQWIDGHCYYLTGILDPHYPEGAMYENMKTPDGFQVNSSGAWINENGIVQYQAGKGIQTVLTKKTVSSSRFLGGGGSGHSNSGKKNNAKPQDGKPEEPQKEPQKEPASPSNAQQPKPVDTKAEFDYTIKYLDVESKTVLKVVTGKDLENADIMIDLPEFAGYEICNGQKEGFRLATNGMKVNIYYSKLEPASPSEAKKVSWKLYFVEEDNHSNEIFKSQSGQSEENTELTIDFPEMVLGKDKYYYHSLVSSPWSTVVSGTGTQKYYVEFEKGEKLPEEDDPDQEARDKLSQWLDTAREADLAITGKEPTNQQLITKSLEESNERLLNLVSMADGSERMEVYLIAKNHTPTTVILNQLNNIKNLSQLIRDEFVINGDTYTVVRVGFEKTYEESTCSHDYEIIERVEPTCTENGYEIIRCRKCGKEEKVILPATGHIDADHDGICDICYQSVDEAPEEVHYSIGDIQARTIGSHMYLFRCIDEDYEDAMGNSQKTALFLCDSVIRSDIIGNSKKLNFGDNNNYKYSKVREWLQKNATDSLFLHDTYVGITKSFLGATRKGTYDQLNESGIKGYDRLYQSMEDKIFILSVEEALKYRDYLWTFNGNDMNNPESQISAYSKGYYLRTPQDGGLDDFWYGEGIYTVSLTDGNMQPVNVSETSIGIRPVMTIPQG</sequence>
<feature type="domain" description="DUF6273" evidence="4">
    <location>
        <begin position="565"/>
        <end position="729"/>
    </location>
</feature>
<keyword evidence="6" id="KW-1185">Reference proteome</keyword>
<evidence type="ECO:0000313" key="6">
    <source>
        <dbReference type="Proteomes" id="UP001276854"/>
    </source>
</evidence>
<dbReference type="Proteomes" id="UP001276854">
    <property type="component" value="Unassembled WGS sequence"/>
</dbReference>
<accession>A0ABU4GK36</accession>
<feature type="region of interest" description="Disordered" evidence="3">
    <location>
        <begin position="133"/>
        <end position="181"/>
    </location>
</feature>
<evidence type="ECO:0000313" key="5">
    <source>
        <dbReference type="EMBL" id="MDW2797980.1"/>
    </source>
</evidence>
<evidence type="ECO:0000256" key="2">
    <source>
        <dbReference type="PROSITE-ProRule" id="PRU00591"/>
    </source>
</evidence>
<dbReference type="SUPFAM" id="SSF69360">
    <property type="entry name" value="Cell wall binding repeat"/>
    <property type="match status" value="1"/>
</dbReference>
<dbReference type="PROSITE" id="PS51170">
    <property type="entry name" value="CW"/>
    <property type="match status" value="1"/>
</dbReference>
<dbReference type="RefSeq" id="WP_318064222.1">
    <property type="nucleotide sequence ID" value="NZ_JAWONS010000165.1"/>
</dbReference>
<feature type="repeat" description="Cell wall-binding" evidence="2">
    <location>
        <begin position="15"/>
        <end position="34"/>
    </location>
</feature>
<keyword evidence="1" id="KW-0677">Repeat</keyword>
<dbReference type="Pfam" id="PF19127">
    <property type="entry name" value="Choline_bind_3"/>
    <property type="match status" value="1"/>
</dbReference>
<organism evidence="5 6">
    <name type="scientific">Clostridium boliviensis</name>
    <dbReference type="NCBI Taxonomy" id="318465"/>
    <lineage>
        <taxon>Bacteria</taxon>
        <taxon>Bacillati</taxon>
        <taxon>Bacillota</taxon>
        <taxon>Clostridia</taxon>
        <taxon>Eubacteriales</taxon>
        <taxon>Clostridiaceae</taxon>
        <taxon>Clostridium</taxon>
    </lineage>
</organism>
<dbReference type="EMBL" id="JAWONS010000165">
    <property type="protein sequence ID" value="MDW2797980.1"/>
    <property type="molecule type" value="Genomic_DNA"/>
</dbReference>
<protein>
    <submittedName>
        <fullName evidence="5">DUF6273 domain-containing protein</fullName>
    </submittedName>
</protein>
<comment type="caution">
    <text evidence="5">The sequence shown here is derived from an EMBL/GenBank/DDBJ whole genome shotgun (WGS) entry which is preliminary data.</text>
</comment>
<name>A0ABU4GK36_9CLOT</name>
<evidence type="ECO:0000259" key="4">
    <source>
        <dbReference type="Pfam" id="PF19789"/>
    </source>
</evidence>
<reference evidence="5 6" key="1">
    <citation type="submission" date="2023-10" db="EMBL/GenBank/DDBJ databases">
        <title>A novel Glycoside Hydrolase 43-Like Enzyme from Clostrdium boliviensis is an Endo-xylanase, and a Candidate for Xylooligosaccharides Production from Different Xylan Substrates.</title>
        <authorList>
            <person name="Alvarez M.T."/>
            <person name="Rocabado-Villegas L.R."/>
            <person name="Salas-Veizaga D.M."/>
            <person name="Linares-Pasten J.A."/>
            <person name="Gudmundsdottir E.E."/>
            <person name="Hreggvidsson G.O."/>
            <person name="Adlercreutz P."/>
            <person name="Nordberg Karlsson E."/>
        </authorList>
    </citation>
    <scope>NUCLEOTIDE SEQUENCE [LARGE SCALE GENOMIC DNA]</scope>
    <source>
        <strain evidence="5 6">E-1</strain>
    </source>
</reference>
<proteinExistence type="predicted"/>
<dbReference type="Gene3D" id="2.10.270.10">
    <property type="entry name" value="Cholin Binding"/>
    <property type="match status" value="1"/>
</dbReference>
<dbReference type="Pfam" id="PF19789">
    <property type="entry name" value="DUF6273"/>
    <property type="match status" value="1"/>
</dbReference>